<evidence type="ECO:0000313" key="4">
    <source>
        <dbReference type="EMBL" id="KAF2169793.1"/>
    </source>
</evidence>
<gene>
    <name evidence="4" type="ORF">M409DRAFT_20208</name>
</gene>
<dbReference type="RefSeq" id="XP_033670682.1">
    <property type="nucleotide sequence ID" value="XM_033805276.1"/>
</dbReference>
<dbReference type="GeneID" id="54558548"/>
<dbReference type="InterPro" id="IPR051164">
    <property type="entry name" value="NmrA-like_oxidored"/>
</dbReference>
<dbReference type="Gene3D" id="3.40.50.720">
    <property type="entry name" value="NAD(P)-binding Rossmann-like Domain"/>
    <property type="match status" value="1"/>
</dbReference>
<protein>
    <recommendedName>
        <fullName evidence="3">NmrA-like domain-containing protein</fullName>
    </recommendedName>
</protein>
<comment type="similarity">
    <text evidence="1">Belongs to the NmrA-type oxidoreductase family.</text>
</comment>
<sequence length="332" mass="36613">MPPIVVVTSPSGKIATHLLPLLAQNNTYTLRLAAHTQSSASTLQKTYPTAEIVPTDLTSPSSCTSLLKDATAAIHIGPSLHSREKEIGLNMVDAAVAETQRPGAVFTHFIFSSVLNTQHRQLMQHDLKSYIEERLMISPASLNWTILKPTNFLDAYPVQLLAGMETPAIERLWTPEVPSSVIALRDIAAAIERVLREGERHYYAEYPLCGTLPVSDREIIETIGRVIEKDVEIRQPTFEGGVERLMFFLFGEGRGGDFGGSAEGDWRGDICRDGAERLVLFYRRRGLKGSPNILRWLLGREPVGVEEWVRGELREGVALRTAAGTGSKIGGR</sequence>
<evidence type="ECO:0000259" key="3">
    <source>
        <dbReference type="Pfam" id="PF05368"/>
    </source>
</evidence>
<dbReference type="Proteomes" id="UP000799537">
    <property type="component" value="Unassembled WGS sequence"/>
</dbReference>
<dbReference type="SUPFAM" id="SSF51735">
    <property type="entry name" value="NAD(P)-binding Rossmann-fold domains"/>
    <property type="match status" value="1"/>
</dbReference>
<accession>A0A6A6CSW3</accession>
<evidence type="ECO:0000313" key="5">
    <source>
        <dbReference type="Proteomes" id="UP000799537"/>
    </source>
</evidence>
<dbReference type="InterPro" id="IPR008030">
    <property type="entry name" value="NmrA-like"/>
</dbReference>
<evidence type="ECO:0000256" key="2">
    <source>
        <dbReference type="ARBA" id="ARBA00022857"/>
    </source>
</evidence>
<dbReference type="EMBL" id="ML993587">
    <property type="protein sequence ID" value="KAF2169793.1"/>
    <property type="molecule type" value="Genomic_DNA"/>
</dbReference>
<dbReference type="OrthoDB" id="419598at2759"/>
<evidence type="ECO:0000256" key="1">
    <source>
        <dbReference type="ARBA" id="ARBA00006328"/>
    </source>
</evidence>
<feature type="domain" description="NmrA-like" evidence="3">
    <location>
        <begin position="5"/>
        <end position="235"/>
    </location>
</feature>
<dbReference type="PANTHER" id="PTHR42748:SF31">
    <property type="entry name" value="NMRA-LIKE DOMAIN-CONTAINING PROTEIN-RELATED"/>
    <property type="match status" value="1"/>
</dbReference>
<dbReference type="GO" id="GO:0005634">
    <property type="term" value="C:nucleus"/>
    <property type="evidence" value="ECO:0007669"/>
    <property type="project" value="TreeGrafter"/>
</dbReference>
<name>A0A6A6CSW3_ZASCE</name>
<dbReference type="AlphaFoldDB" id="A0A6A6CSW3"/>
<organism evidence="4 5">
    <name type="scientific">Zasmidium cellare ATCC 36951</name>
    <dbReference type="NCBI Taxonomy" id="1080233"/>
    <lineage>
        <taxon>Eukaryota</taxon>
        <taxon>Fungi</taxon>
        <taxon>Dikarya</taxon>
        <taxon>Ascomycota</taxon>
        <taxon>Pezizomycotina</taxon>
        <taxon>Dothideomycetes</taxon>
        <taxon>Dothideomycetidae</taxon>
        <taxon>Mycosphaerellales</taxon>
        <taxon>Mycosphaerellaceae</taxon>
        <taxon>Zasmidium</taxon>
    </lineage>
</organism>
<dbReference type="InterPro" id="IPR036291">
    <property type="entry name" value="NAD(P)-bd_dom_sf"/>
</dbReference>
<keyword evidence="5" id="KW-1185">Reference proteome</keyword>
<dbReference type="Pfam" id="PF05368">
    <property type="entry name" value="NmrA"/>
    <property type="match status" value="1"/>
</dbReference>
<reference evidence="4" key="1">
    <citation type="journal article" date="2020" name="Stud. Mycol.">
        <title>101 Dothideomycetes genomes: a test case for predicting lifestyles and emergence of pathogens.</title>
        <authorList>
            <person name="Haridas S."/>
            <person name="Albert R."/>
            <person name="Binder M."/>
            <person name="Bloem J."/>
            <person name="Labutti K."/>
            <person name="Salamov A."/>
            <person name="Andreopoulos B."/>
            <person name="Baker S."/>
            <person name="Barry K."/>
            <person name="Bills G."/>
            <person name="Bluhm B."/>
            <person name="Cannon C."/>
            <person name="Castanera R."/>
            <person name="Culley D."/>
            <person name="Daum C."/>
            <person name="Ezra D."/>
            <person name="Gonzalez J."/>
            <person name="Henrissat B."/>
            <person name="Kuo A."/>
            <person name="Liang C."/>
            <person name="Lipzen A."/>
            <person name="Lutzoni F."/>
            <person name="Magnuson J."/>
            <person name="Mondo S."/>
            <person name="Nolan M."/>
            <person name="Ohm R."/>
            <person name="Pangilinan J."/>
            <person name="Park H.-J."/>
            <person name="Ramirez L."/>
            <person name="Alfaro M."/>
            <person name="Sun H."/>
            <person name="Tritt A."/>
            <person name="Yoshinaga Y."/>
            <person name="Zwiers L.-H."/>
            <person name="Turgeon B."/>
            <person name="Goodwin S."/>
            <person name="Spatafora J."/>
            <person name="Crous P."/>
            <person name="Grigoriev I."/>
        </authorList>
    </citation>
    <scope>NUCLEOTIDE SEQUENCE</scope>
    <source>
        <strain evidence="4">ATCC 36951</strain>
    </source>
</reference>
<dbReference type="PANTHER" id="PTHR42748">
    <property type="entry name" value="NITROGEN METABOLITE REPRESSION PROTEIN NMRA FAMILY MEMBER"/>
    <property type="match status" value="1"/>
</dbReference>
<keyword evidence="2" id="KW-0521">NADP</keyword>
<proteinExistence type="inferred from homology"/>